<comment type="caution">
    <text evidence="2">The sequence shown here is derived from an EMBL/GenBank/DDBJ whole genome shotgun (WGS) entry which is preliminary data.</text>
</comment>
<protein>
    <submittedName>
        <fullName evidence="2">Uncharacterized protein</fullName>
    </submittedName>
</protein>
<dbReference type="EMBL" id="JAHCQH010000020">
    <property type="protein sequence ID" value="MBS9478624.1"/>
    <property type="molecule type" value="Genomic_DNA"/>
</dbReference>
<evidence type="ECO:0000313" key="2">
    <source>
        <dbReference type="EMBL" id="MBS9478624.1"/>
    </source>
</evidence>
<dbReference type="Proteomes" id="UP001166585">
    <property type="component" value="Unassembled WGS sequence"/>
</dbReference>
<accession>A0ABS5RAC6</accession>
<gene>
    <name evidence="2" type="ORF">KIP89_16030</name>
</gene>
<keyword evidence="3" id="KW-1185">Reference proteome</keyword>
<reference evidence="2" key="1">
    <citation type="submission" date="2021-05" db="EMBL/GenBank/DDBJ databases">
        <authorList>
            <person name="Sun Q."/>
            <person name="Inoue M."/>
        </authorList>
    </citation>
    <scope>NUCLEOTIDE SEQUENCE</scope>
    <source>
        <strain evidence="2">VKM B-3255</strain>
    </source>
</reference>
<proteinExistence type="predicted"/>
<sequence length="52" mass="5310">MNRSEVQAPAALTPKAMMPGRVSANPAADKKTANVVTAPVGSIASLESRLGF</sequence>
<feature type="region of interest" description="Disordered" evidence="1">
    <location>
        <begin position="1"/>
        <end position="29"/>
    </location>
</feature>
<evidence type="ECO:0000256" key="1">
    <source>
        <dbReference type="SAM" id="MobiDB-lite"/>
    </source>
</evidence>
<name>A0ABS5RAC6_9HYPH</name>
<evidence type="ECO:0000313" key="3">
    <source>
        <dbReference type="Proteomes" id="UP001166585"/>
    </source>
</evidence>
<organism evidence="2 3">
    <name type="scientific">Ancylobacter radicis</name>
    <dbReference type="NCBI Taxonomy" id="2836179"/>
    <lineage>
        <taxon>Bacteria</taxon>
        <taxon>Pseudomonadati</taxon>
        <taxon>Pseudomonadota</taxon>
        <taxon>Alphaproteobacteria</taxon>
        <taxon>Hyphomicrobiales</taxon>
        <taxon>Xanthobacteraceae</taxon>
        <taxon>Ancylobacter</taxon>
    </lineage>
</organism>
<dbReference type="RefSeq" id="WP_213756638.1">
    <property type="nucleotide sequence ID" value="NZ_JAHCQH010000020.1"/>
</dbReference>